<evidence type="ECO:0000313" key="5">
    <source>
        <dbReference type="Proteomes" id="UP000549394"/>
    </source>
</evidence>
<evidence type="ECO:0000256" key="1">
    <source>
        <dbReference type="SAM" id="Phobius"/>
    </source>
</evidence>
<keyword evidence="2" id="KW-0732">Signal</keyword>
<dbReference type="Gene3D" id="2.60.120.740">
    <property type="match status" value="1"/>
</dbReference>
<feature type="domain" description="SUEL-type lectin" evidence="3">
    <location>
        <begin position="33"/>
        <end position="123"/>
    </location>
</feature>
<feature type="transmembrane region" description="Helical" evidence="1">
    <location>
        <begin position="295"/>
        <end position="315"/>
    </location>
</feature>
<comment type="caution">
    <text evidence="4">The sequence shown here is derived from an EMBL/GenBank/DDBJ whole genome shotgun (WGS) entry which is preliminary data.</text>
</comment>
<dbReference type="InterPro" id="IPR043159">
    <property type="entry name" value="Lectin_gal-bd_sf"/>
</dbReference>
<protein>
    <submittedName>
        <fullName evidence="4">DgyrCDS12033</fullName>
    </submittedName>
</protein>
<dbReference type="InterPro" id="IPR000922">
    <property type="entry name" value="Lectin_gal-bd_dom"/>
</dbReference>
<sequence length="376" mass="42662">MNAFTRISLLAFAICISTFCLAEALVNEELCTAINGEKRSISCSRGHIIIVKRAFYGRERVGNCVEETMGHIGCSVNALEYYQKKCNGNATCKFLIPDGHLEGRKPCKNNELKNYLDIGYDCVKAIHRNICHGCKRNPYYLEPTGVQTAILSPKKNEETCCPIIFNTKIGFRFELSVVSRAKPCNFRVLEDNWQNEKDVCATSFLSVSHKITVVKDWNVTILYRVIMACPISQLTSFKTYNYGNGSIRLTCNSNSHQTTVHTCFATGWKPSLPNCYKARSTEWEKAFDRDLPVTLSLIAGVLIAFVIPLIVLFIVKKRMEKKVRNTAPPTAYCSHYSHVRTLPLPCKGEDGRIYYDLDIENRPKNCQYEKCTNRDL</sequence>
<dbReference type="CDD" id="cd22823">
    <property type="entry name" value="Gal_Rha_Lectin"/>
    <property type="match status" value="1"/>
</dbReference>
<dbReference type="PANTHER" id="PTHR46780">
    <property type="entry name" value="PROTEIN EVA-1"/>
    <property type="match status" value="1"/>
</dbReference>
<dbReference type="EMBL" id="CAJFCJ010000019">
    <property type="protein sequence ID" value="CAD5123714.1"/>
    <property type="molecule type" value="Genomic_DNA"/>
</dbReference>
<gene>
    <name evidence="4" type="ORF">DGYR_LOCUS11361</name>
</gene>
<dbReference type="Proteomes" id="UP000549394">
    <property type="component" value="Unassembled WGS sequence"/>
</dbReference>
<evidence type="ECO:0000256" key="2">
    <source>
        <dbReference type="SAM" id="SignalP"/>
    </source>
</evidence>
<keyword evidence="1" id="KW-1133">Transmembrane helix</keyword>
<organism evidence="4 5">
    <name type="scientific">Dimorphilus gyrociliatus</name>
    <dbReference type="NCBI Taxonomy" id="2664684"/>
    <lineage>
        <taxon>Eukaryota</taxon>
        <taxon>Metazoa</taxon>
        <taxon>Spiralia</taxon>
        <taxon>Lophotrochozoa</taxon>
        <taxon>Annelida</taxon>
        <taxon>Polychaeta</taxon>
        <taxon>Polychaeta incertae sedis</taxon>
        <taxon>Dinophilidae</taxon>
        <taxon>Dimorphilus</taxon>
    </lineage>
</organism>
<dbReference type="Pfam" id="PF02140">
    <property type="entry name" value="SUEL_Lectin"/>
    <property type="match status" value="1"/>
</dbReference>
<name>A0A7I8W649_9ANNE</name>
<dbReference type="AlphaFoldDB" id="A0A7I8W649"/>
<dbReference type="PROSITE" id="PS50228">
    <property type="entry name" value="SUEL_LECTIN"/>
    <property type="match status" value="1"/>
</dbReference>
<feature type="signal peptide" evidence="2">
    <location>
        <begin position="1"/>
        <end position="24"/>
    </location>
</feature>
<proteinExistence type="predicted"/>
<evidence type="ECO:0000313" key="4">
    <source>
        <dbReference type="EMBL" id="CAD5123714.1"/>
    </source>
</evidence>
<accession>A0A7I8W649</accession>
<keyword evidence="1" id="KW-0812">Transmembrane</keyword>
<keyword evidence="1" id="KW-0472">Membrane</keyword>
<dbReference type="OrthoDB" id="6140291at2759"/>
<keyword evidence="5" id="KW-1185">Reference proteome</keyword>
<dbReference type="GO" id="GO:0030246">
    <property type="term" value="F:carbohydrate binding"/>
    <property type="evidence" value="ECO:0007669"/>
    <property type="project" value="InterPro"/>
</dbReference>
<feature type="chain" id="PRO_5029850966" evidence="2">
    <location>
        <begin position="25"/>
        <end position="376"/>
    </location>
</feature>
<evidence type="ECO:0000259" key="3">
    <source>
        <dbReference type="PROSITE" id="PS50228"/>
    </source>
</evidence>
<reference evidence="4 5" key="1">
    <citation type="submission" date="2020-08" db="EMBL/GenBank/DDBJ databases">
        <authorList>
            <person name="Hejnol A."/>
        </authorList>
    </citation>
    <scope>NUCLEOTIDE SEQUENCE [LARGE SCALE GENOMIC DNA]</scope>
</reference>